<dbReference type="PANTHER" id="PTHR10880:SF15">
    <property type="entry name" value="MSL COMPLEX SUBUNIT 3"/>
    <property type="match status" value="1"/>
</dbReference>
<proteinExistence type="predicted"/>
<comment type="caution">
    <text evidence="3">The sequence shown here is derived from an EMBL/GenBank/DDBJ whole genome shotgun (WGS) entry which is preliminary data.</text>
</comment>
<dbReference type="RefSeq" id="XP_049265525.1">
    <property type="nucleotide sequence ID" value="XM_049404994.1"/>
</dbReference>
<dbReference type="GO" id="GO:0035267">
    <property type="term" value="C:NuA4 histone acetyltransferase complex"/>
    <property type="evidence" value="ECO:0007669"/>
    <property type="project" value="TreeGrafter"/>
</dbReference>
<dbReference type="Pfam" id="PF22732">
    <property type="entry name" value="MSL3_chromo-like"/>
    <property type="match status" value="1"/>
</dbReference>
<dbReference type="Pfam" id="PF05712">
    <property type="entry name" value="MRG"/>
    <property type="match status" value="1"/>
</dbReference>
<sequence>MFTPNQIVYAYHGPLIYEAKILKIRQSVYFLHYQGWNHKWDEWVGVDRILEFNDENKVKKLELDQISNKRRKIRSATPSSGSGKDGGGGGSGKEGSSASTGSSGGKSGGGSGQPPTKKQKLKKPIFNLAFPDSLKYLLVNDWEYITKDRKLVSLPSPHPISQILQDYKSYRTNKLSSNQLNVLLEILTGLELYFNKSLKLLLLYKYENLQYLNFLKSGVINEQEEDKCQSKVYGFEHLLRLLISFPGLISQTSMDCISINVLMSEIEELLLFLSERISTYSNNYDFSSPQYDSLSRA</sequence>
<dbReference type="GO" id="GO:0006325">
    <property type="term" value="P:chromatin organization"/>
    <property type="evidence" value="ECO:0007669"/>
    <property type="project" value="InterPro"/>
</dbReference>
<dbReference type="GO" id="GO:0032221">
    <property type="term" value="C:Rpd3S complex"/>
    <property type="evidence" value="ECO:0007669"/>
    <property type="project" value="TreeGrafter"/>
</dbReference>
<name>A0A8J5QP54_9ASCO</name>
<keyword evidence="4" id="KW-1185">Reference proteome</keyword>
<organism evidence="3 4">
    <name type="scientific">[Candida] subhashii</name>
    <dbReference type="NCBI Taxonomy" id="561895"/>
    <lineage>
        <taxon>Eukaryota</taxon>
        <taxon>Fungi</taxon>
        <taxon>Dikarya</taxon>
        <taxon>Ascomycota</taxon>
        <taxon>Saccharomycotina</taxon>
        <taxon>Pichiomycetes</taxon>
        <taxon>Debaryomycetaceae</taxon>
        <taxon>Spathaspora</taxon>
    </lineage>
</organism>
<dbReference type="OrthoDB" id="124855at2759"/>
<dbReference type="PROSITE" id="PS51640">
    <property type="entry name" value="MRG"/>
    <property type="match status" value="1"/>
</dbReference>
<dbReference type="PIRSF" id="PIRSF038133">
    <property type="entry name" value="HAT_Nua4_EAF3/MRG15"/>
    <property type="match status" value="1"/>
</dbReference>
<evidence type="ECO:0000256" key="1">
    <source>
        <dbReference type="SAM" id="MobiDB-lite"/>
    </source>
</evidence>
<dbReference type="PANTHER" id="PTHR10880">
    <property type="entry name" value="MORTALITY FACTOR 4-LIKE PROTEIN"/>
    <property type="match status" value="1"/>
</dbReference>
<dbReference type="InterPro" id="IPR053820">
    <property type="entry name" value="MSL3_chromo-like"/>
</dbReference>
<dbReference type="SMART" id="SM00298">
    <property type="entry name" value="CHROMO"/>
    <property type="match status" value="1"/>
</dbReference>
<dbReference type="GO" id="GO:0006355">
    <property type="term" value="P:regulation of DNA-templated transcription"/>
    <property type="evidence" value="ECO:0007669"/>
    <property type="project" value="InterPro"/>
</dbReference>
<dbReference type="GeneID" id="73468150"/>
<feature type="region of interest" description="Disordered" evidence="1">
    <location>
        <begin position="69"/>
        <end position="119"/>
    </location>
</feature>
<accession>A0A8J5QP54</accession>
<dbReference type="InterPro" id="IPR000953">
    <property type="entry name" value="Chromo/chromo_shadow_dom"/>
</dbReference>
<feature type="compositionally biased region" description="Gly residues" evidence="1">
    <location>
        <begin position="83"/>
        <end position="93"/>
    </location>
</feature>
<feature type="domain" description="Chromo" evidence="2">
    <location>
        <begin position="16"/>
        <end position="66"/>
    </location>
</feature>
<evidence type="ECO:0000313" key="3">
    <source>
        <dbReference type="EMBL" id="KAG7665293.1"/>
    </source>
</evidence>
<dbReference type="InterPro" id="IPR008676">
    <property type="entry name" value="MRG"/>
</dbReference>
<gene>
    <name evidence="3" type="ORF">J8A68_001349</name>
</gene>
<evidence type="ECO:0000313" key="4">
    <source>
        <dbReference type="Proteomes" id="UP000694255"/>
    </source>
</evidence>
<reference evidence="3 4" key="1">
    <citation type="journal article" date="2021" name="DNA Res.">
        <title>Genome analysis of Candida subhashii reveals its hybrid nature and dual mitochondrial genome conformations.</title>
        <authorList>
            <person name="Mixao V."/>
            <person name="Hegedusova E."/>
            <person name="Saus E."/>
            <person name="Pryszcz L.P."/>
            <person name="Cillingova A."/>
            <person name="Nosek J."/>
            <person name="Gabaldon T."/>
        </authorList>
    </citation>
    <scope>NUCLEOTIDE SEQUENCE [LARGE SCALE GENOMIC DNA]</scope>
    <source>
        <strain evidence="3 4">CBS 10753</strain>
    </source>
</reference>
<evidence type="ECO:0000259" key="2">
    <source>
        <dbReference type="SMART" id="SM00298"/>
    </source>
</evidence>
<dbReference type="Proteomes" id="UP000694255">
    <property type="component" value="Unassembled WGS sequence"/>
</dbReference>
<dbReference type="EMBL" id="JAGSYN010000051">
    <property type="protein sequence ID" value="KAG7665293.1"/>
    <property type="molecule type" value="Genomic_DNA"/>
</dbReference>
<feature type="compositionally biased region" description="Gly residues" evidence="1">
    <location>
        <begin position="102"/>
        <end position="112"/>
    </location>
</feature>
<dbReference type="InterPro" id="IPR026541">
    <property type="entry name" value="MRG_dom"/>
</dbReference>
<dbReference type="AlphaFoldDB" id="A0A8J5QP54"/>
<protein>
    <submittedName>
        <fullName evidence="3">EAF3</fullName>
    </submittedName>
</protein>